<accession>A0A2G9UCI1</accession>
<gene>
    <name evidence="1" type="ORF">TELCIR_10362</name>
</gene>
<organism evidence="1 2">
    <name type="scientific">Teladorsagia circumcincta</name>
    <name type="common">Brown stomach worm</name>
    <name type="synonym">Ostertagia circumcincta</name>
    <dbReference type="NCBI Taxonomy" id="45464"/>
    <lineage>
        <taxon>Eukaryota</taxon>
        <taxon>Metazoa</taxon>
        <taxon>Ecdysozoa</taxon>
        <taxon>Nematoda</taxon>
        <taxon>Chromadorea</taxon>
        <taxon>Rhabditida</taxon>
        <taxon>Rhabditina</taxon>
        <taxon>Rhabditomorpha</taxon>
        <taxon>Strongyloidea</taxon>
        <taxon>Trichostrongylidae</taxon>
        <taxon>Teladorsagia</taxon>
    </lineage>
</organism>
<protein>
    <submittedName>
        <fullName evidence="1">Uncharacterized protein</fullName>
    </submittedName>
</protein>
<dbReference type="InterPro" id="IPR005312">
    <property type="entry name" value="DUF1759"/>
</dbReference>
<proteinExistence type="predicted"/>
<dbReference type="EMBL" id="KZ347372">
    <property type="protein sequence ID" value="PIO67873.1"/>
    <property type="molecule type" value="Genomic_DNA"/>
</dbReference>
<dbReference type="OrthoDB" id="5841653at2759"/>
<name>A0A2G9UCI1_TELCI</name>
<dbReference type="AlphaFoldDB" id="A0A2G9UCI1"/>
<evidence type="ECO:0000313" key="1">
    <source>
        <dbReference type="EMBL" id="PIO67873.1"/>
    </source>
</evidence>
<keyword evidence="2" id="KW-1185">Reference proteome</keyword>
<evidence type="ECO:0000313" key="2">
    <source>
        <dbReference type="Proteomes" id="UP000230423"/>
    </source>
</evidence>
<dbReference type="Proteomes" id="UP000230423">
    <property type="component" value="Unassembled WGS sequence"/>
</dbReference>
<reference evidence="1 2" key="1">
    <citation type="submission" date="2015-09" db="EMBL/GenBank/DDBJ databases">
        <title>Draft genome of the parasitic nematode Teladorsagia circumcincta isolate WARC Sus (inbred).</title>
        <authorList>
            <person name="Mitreva M."/>
        </authorList>
    </citation>
    <scope>NUCLEOTIDE SEQUENCE [LARGE SCALE GENOMIC DNA]</scope>
    <source>
        <strain evidence="1 2">S</strain>
    </source>
</reference>
<dbReference type="Pfam" id="PF03564">
    <property type="entry name" value="DUF1759"/>
    <property type="match status" value="1"/>
</dbReference>
<sequence>MHQENHNQETLVQPFNSLAIGQRLLSSDLKVPEFHGNPAEFGPFWELFEELVHKQPYSNIGKLSILLGCCKGDAARTLRMICRTGDAYERAIQQLKSQYEDPKRITIQAIRQLKSMKACHDDPRTLRNNLSDVQAIITTIQKQGEVIDSTYMTTMVIETFPKSIQEEIARKDLTVAQSGL</sequence>